<dbReference type="GO" id="GO:0005634">
    <property type="term" value="C:nucleus"/>
    <property type="evidence" value="ECO:0007669"/>
    <property type="project" value="UniProtKB-SubCell"/>
</dbReference>
<feature type="compositionally biased region" description="Low complexity" evidence="9">
    <location>
        <begin position="210"/>
        <end position="226"/>
    </location>
</feature>
<evidence type="ECO:0000256" key="7">
    <source>
        <dbReference type="ARBA" id="ARBA00023163"/>
    </source>
</evidence>
<feature type="compositionally biased region" description="Gly residues" evidence="9">
    <location>
        <begin position="184"/>
        <end position="197"/>
    </location>
</feature>
<evidence type="ECO:0000313" key="11">
    <source>
        <dbReference type="Proteomes" id="UP000215902"/>
    </source>
</evidence>
<dbReference type="OrthoDB" id="5950721at2759"/>
<dbReference type="PANTHER" id="PTHR13006:SF9">
    <property type="entry name" value="GLUCOSE TRANSPORTER 4 ENHANCER FACTOR, ISOFORM G"/>
    <property type="match status" value="1"/>
</dbReference>
<gene>
    <name evidence="10" type="ORF">BOX15_Mlig021442g1</name>
</gene>
<evidence type="ECO:0000256" key="9">
    <source>
        <dbReference type="SAM" id="MobiDB-lite"/>
    </source>
</evidence>
<dbReference type="EMBL" id="NIVC01003816">
    <property type="protein sequence ID" value="PAA49675.1"/>
    <property type="molecule type" value="Genomic_DNA"/>
</dbReference>
<evidence type="ECO:0000256" key="2">
    <source>
        <dbReference type="ARBA" id="ARBA00022723"/>
    </source>
</evidence>
<name>A0A267DKB7_9PLAT</name>
<keyword evidence="11" id="KW-1185">Reference proteome</keyword>
<keyword evidence="2" id="KW-0479">Metal-binding</keyword>
<dbReference type="GO" id="GO:0000978">
    <property type="term" value="F:RNA polymerase II cis-regulatory region sequence-specific DNA binding"/>
    <property type="evidence" value="ECO:0007669"/>
    <property type="project" value="TreeGrafter"/>
</dbReference>
<protein>
    <recommendedName>
        <fullName evidence="12">DUF4772 domain-containing protein</fullName>
    </recommendedName>
</protein>
<dbReference type="GO" id="GO:0003700">
    <property type="term" value="F:DNA-binding transcription factor activity"/>
    <property type="evidence" value="ECO:0007669"/>
    <property type="project" value="TreeGrafter"/>
</dbReference>
<sequence>MQPGDEVMIVYKGEDALGIVERCDPELDSVLVSLTLSSGARIQTVRRLADCLPRAVAEAAAAAEAAENSQADDADEDEFEIDIEASQQHPQHQSRAVGFSTPIGANQALDPPRLRPQQQQQALHMYSCSAPPSAPPPVCCASLALPLSVNVGAGSGAFFGGFAVSPFRLSASSSFSFPPPAVSTGGGGRGGGAGGGPEDPQQLLAVTPPSSLSSSFSGGDASSASLTPLSPRGKCRRIYGVDNRRMWCTQCRWKKACTRFKPAQTMLPAQSSTGMQ</sequence>
<evidence type="ECO:0000256" key="3">
    <source>
        <dbReference type="ARBA" id="ARBA00022771"/>
    </source>
</evidence>
<proteinExistence type="predicted"/>
<keyword evidence="7" id="KW-0804">Transcription</keyword>
<organism evidence="10 11">
    <name type="scientific">Macrostomum lignano</name>
    <dbReference type="NCBI Taxonomy" id="282301"/>
    <lineage>
        <taxon>Eukaryota</taxon>
        <taxon>Metazoa</taxon>
        <taxon>Spiralia</taxon>
        <taxon>Lophotrochozoa</taxon>
        <taxon>Platyhelminthes</taxon>
        <taxon>Rhabditophora</taxon>
        <taxon>Macrostomorpha</taxon>
        <taxon>Macrostomida</taxon>
        <taxon>Macrostomidae</taxon>
        <taxon>Macrostomum</taxon>
    </lineage>
</organism>
<keyword evidence="5" id="KW-0805">Transcription regulation</keyword>
<evidence type="ECO:0000256" key="8">
    <source>
        <dbReference type="ARBA" id="ARBA00023242"/>
    </source>
</evidence>
<evidence type="ECO:0000256" key="5">
    <source>
        <dbReference type="ARBA" id="ARBA00023015"/>
    </source>
</evidence>
<dbReference type="GO" id="GO:0006357">
    <property type="term" value="P:regulation of transcription by RNA polymerase II"/>
    <property type="evidence" value="ECO:0007669"/>
    <property type="project" value="TreeGrafter"/>
</dbReference>
<dbReference type="Proteomes" id="UP000215902">
    <property type="component" value="Unassembled WGS sequence"/>
</dbReference>
<dbReference type="STRING" id="282301.A0A267DKB7"/>
<dbReference type="GO" id="GO:0008270">
    <property type="term" value="F:zinc ion binding"/>
    <property type="evidence" value="ECO:0007669"/>
    <property type="project" value="UniProtKB-KW"/>
</dbReference>
<evidence type="ECO:0008006" key="12">
    <source>
        <dbReference type="Google" id="ProtNLM"/>
    </source>
</evidence>
<comment type="caution">
    <text evidence="10">The sequence shown here is derived from an EMBL/GenBank/DDBJ whole genome shotgun (WGS) entry which is preliminary data.</text>
</comment>
<keyword evidence="3" id="KW-0863">Zinc-finger</keyword>
<evidence type="ECO:0000256" key="1">
    <source>
        <dbReference type="ARBA" id="ARBA00004123"/>
    </source>
</evidence>
<keyword evidence="4" id="KW-0862">Zinc</keyword>
<accession>A0A267DKB7</accession>
<feature type="region of interest" description="Disordered" evidence="9">
    <location>
        <begin position="180"/>
        <end position="228"/>
    </location>
</feature>
<feature type="region of interest" description="Disordered" evidence="9">
    <location>
        <begin position="102"/>
        <end position="123"/>
    </location>
</feature>
<feature type="compositionally biased region" description="Low complexity" evidence="9">
    <location>
        <begin position="107"/>
        <end position="123"/>
    </location>
</feature>
<keyword evidence="8" id="KW-0539">Nucleus</keyword>
<evidence type="ECO:0000313" key="10">
    <source>
        <dbReference type="EMBL" id="PAA49675.1"/>
    </source>
</evidence>
<evidence type="ECO:0000256" key="6">
    <source>
        <dbReference type="ARBA" id="ARBA00023125"/>
    </source>
</evidence>
<dbReference type="AlphaFoldDB" id="A0A267DKB7"/>
<dbReference type="PANTHER" id="PTHR13006">
    <property type="entry name" value="PAPILLOMAVIRUS REGULATORY FACTOR PRF-1"/>
    <property type="match status" value="1"/>
</dbReference>
<evidence type="ECO:0000256" key="4">
    <source>
        <dbReference type="ARBA" id="ARBA00022833"/>
    </source>
</evidence>
<comment type="subcellular location">
    <subcellularLocation>
        <location evidence="1">Nucleus</location>
    </subcellularLocation>
</comment>
<keyword evidence="6" id="KW-0238">DNA-binding</keyword>
<reference evidence="10 11" key="1">
    <citation type="submission" date="2017-06" db="EMBL/GenBank/DDBJ databases">
        <title>A platform for efficient transgenesis in Macrostomum lignano, a flatworm model organism for stem cell research.</title>
        <authorList>
            <person name="Berezikov E."/>
        </authorList>
    </citation>
    <scope>NUCLEOTIDE SEQUENCE [LARGE SCALE GENOMIC DNA]</scope>
    <source>
        <strain evidence="10">DV1</strain>
        <tissue evidence="10">Whole organism</tissue>
    </source>
</reference>
<dbReference type="SMART" id="SM01366">
    <property type="entry name" value="c-clamp"/>
    <property type="match status" value="1"/>
</dbReference>
<dbReference type="InterPro" id="IPR052253">
    <property type="entry name" value="CR1/CR2-DNA-binding_regulator"/>
</dbReference>